<keyword evidence="5 10" id="KW-0808">Transferase</keyword>
<evidence type="ECO:0000256" key="5">
    <source>
        <dbReference type="ARBA" id="ARBA00022679"/>
    </source>
</evidence>
<dbReference type="Proteomes" id="UP000316225">
    <property type="component" value="Unassembled WGS sequence"/>
</dbReference>
<comment type="caution">
    <text evidence="12">The sequence shown here is derived from an EMBL/GenBank/DDBJ whole genome shotgun (WGS) entry which is preliminary data.</text>
</comment>
<evidence type="ECO:0000256" key="4">
    <source>
        <dbReference type="ARBA" id="ARBA00019077"/>
    </source>
</evidence>
<comment type="catalytic activity">
    <reaction evidence="7 10">
        <text>lipid IVA (E. coli) + CMP-3-deoxy-beta-D-manno-octulosonate = alpha-Kdo-(2-&gt;6)-lipid IVA (E. coli) + CMP + H(+)</text>
        <dbReference type="Rhea" id="RHEA:28066"/>
        <dbReference type="ChEBI" id="CHEBI:15378"/>
        <dbReference type="ChEBI" id="CHEBI:58603"/>
        <dbReference type="ChEBI" id="CHEBI:60364"/>
        <dbReference type="ChEBI" id="CHEBI:60377"/>
        <dbReference type="ChEBI" id="CHEBI:85987"/>
        <dbReference type="EC" id="2.4.99.12"/>
    </reaction>
</comment>
<evidence type="ECO:0000256" key="1">
    <source>
        <dbReference type="ARBA" id="ARBA00003394"/>
    </source>
</evidence>
<dbReference type="GO" id="GO:0009245">
    <property type="term" value="P:lipid A biosynthetic process"/>
    <property type="evidence" value="ECO:0007669"/>
    <property type="project" value="TreeGrafter"/>
</dbReference>
<dbReference type="Gene3D" id="3.40.50.2000">
    <property type="entry name" value="Glycogen Phosphorylase B"/>
    <property type="match status" value="1"/>
</dbReference>
<evidence type="ECO:0000313" key="12">
    <source>
        <dbReference type="EMBL" id="TWI35923.1"/>
    </source>
</evidence>
<evidence type="ECO:0000259" key="11">
    <source>
        <dbReference type="Pfam" id="PF04413"/>
    </source>
</evidence>
<gene>
    <name evidence="12" type="ORF">IQ24_01281</name>
</gene>
<dbReference type="InterPro" id="IPR007507">
    <property type="entry name" value="Glycos_transf_N"/>
</dbReference>
<evidence type="ECO:0000313" key="13">
    <source>
        <dbReference type="Proteomes" id="UP000316225"/>
    </source>
</evidence>
<evidence type="ECO:0000256" key="6">
    <source>
        <dbReference type="ARBA" id="ARBA00031445"/>
    </source>
</evidence>
<organism evidence="12 13">
    <name type="scientific">Paracoccus sulfuroxidans</name>
    <dbReference type="NCBI Taxonomy" id="384678"/>
    <lineage>
        <taxon>Bacteria</taxon>
        <taxon>Pseudomonadati</taxon>
        <taxon>Pseudomonadota</taxon>
        <taxon>Alphaproteobacteria</taxon>
        <taxon>Rhodobacterales</taxon>
        <taxon>Paracoccaceae</taxon>
        <taxon>Paracoccus</taxon>
    </lineage>
</organism>
<evidence type="ECO:0000256" key="9">
    <source>
        <dbReference type="PIRSR" id="PIRSR639901-2"/>
    </source>
</evidence>
<feature type="site" description="Transition state stabilizer" evidence="9">
    <location>
        <position position="114"/>
    </location>
</feature>
<evidence type="ECO:0000256" key="7">
    <source>
        <dbReference type="ARBA" id="ARBA00049183"/>
    </source>
</evidence>
<keyword evidence="13" id="KW-1185">Reference proteome</keyword>
<dbReference type="OrthoDB" id="9789797at2"/>
<dbReference type="InterPro" id="IPR039901">
    <property type="entry name" value="Kdotransferase"/>
</dbReference>
<accession>A0A562NUY1</accession>
<comment type="similarity">
    <text evidence="10">Belongs to the glycosyltransferase group 1 family.</text>
</comment>
<evidence type="ECO:0000256" key="8">
    <source>
        <dbReference type="PIRSR" id="PIRSR639901-1"/>
    </source>
</evidence>
<comment type="function">
    <text evidence="1 10">Involved in lipopolysaccharide (LPS) biosynthesis. Catalyzes the transfer of 3-deoxy-D-manno-octulosonate (Kdo) residue(s) from CMP-Kdo to lipid IV(A), the tetraacyldisaccharide-1,4'-bisphosphate precursor of lipid A.</text>
</comment>
<dbReference type="GO" id="GO:0009244">
    <property type="term" value="P:lipopolysaccharide core region biosynthetic process"/>
    <property type="evidence" value="ECO:0007669"/>
    <property type="project" value="UniProtKB-UniRule"/>
</dbReference>
<sequence length="407" mass="42914">MIYRGLTEIASVLLRAAGVVGTPGFRQRLALDPPQVTSGGVWLHAASVGELNSARALAEALARHLPVTVTTNSVTGRALAESLGFPARLAPLDVPGAIRRFLDEVQPSVAVTVENELWPNRSRLLASYGIANVVVGARMSARSAARWGRLSGLIRPMLARIDALSAQDGATEMRLIALGLPPEALLGRLNLKLLGPAQLRPQPEPGRERVLLAASTHEGEDGLMIDAYLAARMACPDLSFILAPRHPARGDAVAALLAERGLQHARRSQGAGPEDAPVLLADTLNEMGRWYDAAGICITGGSFTDRGGHTPWEPAAHRCAILHGPDVANFAEDYAGLDSAGGSLGCTPETLAAGVTGLLDPTRQRQMGEVARRVLLERAGDPRPLVATIVELARGKLVTKAANPDIT</sequence>
<dbReference type="EC" id="2.4.99.12" evidence="3 10"/>
<comment type="pathway">
    <text evidence="2 10">Bacterial outer membrane biogenesis; LPS core biosynthesis.</text>
</comment>
<evidence type="ECO:0000256" key="10">
    <source>
        <dbReference type="RuleBase" id="RU365103"/>
    </source>
</evidence>
<reference evidence="12 13" key="1">
    <citation type="journal article" date="2015" name="Stand. Genomic Sci.">
        <title>Genomic Encyclopedia of Bacterial and Archaeal Type Strains, Phase III: the genomes of soil and plant-associated and newly described type strains.</title>
        <authorList>
            <person name="Whitman W.B."/>
            <person name="Woyke T."/>
            <person name="Klenk H.P."/>
            <person name="Zhou Y."/>
            <person name="Lilburn T.G."/>
            <person name="Beck B.J."/>
            <person name="De Vos P."/>
            <person name="Vandamme P."/>
            <person name="Eisen J.A."/>
            <person name="Garrity G."/>
            <person name="Hugenholtz P."/>
            <person name="Kyrpides N.C."/>
        </authorList>
    </citation>
    <scope>NUCLEOTIDE SEQUENCE [LARGE SCALE GENOMIC DNA]</scope>
    <source>
        <strain evidence="12 13">CGMCC 1.5364</strain>
    </source>
</reference>
<keyword evidence="10" id="KW-0448">Lipopolysaccharide biosynthesis</keyword>
<proteinExistence type="inferred from homology"/>
<comment type="subcellular location">
    <subcellularLocation>
        <location evidence="10">Cell membrane</location>
    </subcellularLocation>
</comment>
<dbReference type="Pfam" id="PF04413">
    <property type="entry name" value="Glycos_transf_N"/>
    <property type="match status" value="1"/>
</dbReference>
<keyword evidence="10" id="KW-0472">Membrane</keyword>
<dbReference type="PANTHER" id="PTHR42755:SF1">
    <property type="entry name" value="3-DEOXY-D-MANNO-OCTULOSONIC ACID TRANSFERASE, MITOCHONDRIAL-RELATED"/>
    <property type="match status" value="1"/>
</dbReference>
<evidence type="ECO:0000256" key="2">
    <source>
        <dbReference type="ARBA" id="ARBA00004713"/>
    </source>
</evidence>
<dbReference type="RefSeq" id="WP_145396979.1">
    <property type="nucleotide sequence ID" value="NZ_VLKU01000003.1"/>
</dbReference>
<dbReference type="GO" id="GO:0005886">
    <property type="term" value="C:plasma membrane"/>
    <property type="evidence" value="ECO:0007669"/>
    <property type="project" value="UniProtKB-SubCell"/>
</dbReference>
<dbReference type="GO" id="GO:0043842">
    <property type="term" value="F:Kdo transferase activity"/>
    <property type="evidence" value="ECO:0007669"/>
    <property type="project" value="UniProtKB-EC"/>
</dbReference>
<feature type="active site" description="Proton acceptor" evidence="8">
    <location>
        <position position="50"/>
    </location>
</feature>
<feature type="domain" description="3-deoxy-D-manno-octulosonic-acid transferase N-terminal" evidence="11">
    <location>
        <begin position="25"/>
        <end position="192"/>
    </location>
</feature>
<evidence type="ECO:0000256" key="3">
    <source>
        <dbReference type="ARBA" id="ARBA00012621"/>
    </source>
</evidence>
<feature type="site" description="Transition state stabilizer" evidence="9">
    <location>
        <position position="192"/>
    </location>
</feature>
<dbReference type="Gene3D" id="3.40.50.11720">
    <property type="entry name" value="3-Deoxy-D-manno-octulosonic-acid transferase, N-terminal domain"/>
    <property type="match status" value="1"/>
</dbReference>
<name>A0A562NUY1_9RHOB</name>
<dbReference type="PANTHER" id="PTHR42755">
    <property type="entry name" value="3-DEOXY-MANNO-OCTULOSONATE CYTIDYLYLTRANSFERASE"/>
    <property type="match status" value="1"/>
</dbReference>
<dbReference type="EMBL" id="VLKU01000003">
    <property type="protein sequence ID" value="TWI35923.1"/>
    <property type="molecule type" value="Genomic_DNA"/>
</dbReference>
<dbReference type="AlphaFoldDB" id="A0A562NUY1"/>
<keyword evidence="10" id="KW-1003">Cell membrane</keyword>
<dbReference type="InterPro" id="IPR038107">
    <property type="entry name" value="Glycos_transf_N_sf"/>
</dbReference>
<protein>
    <recommendedName>
        <fullName evidence="4 10">3-deoxy-D-manno-octulosonic acid transferase</fullName>
        <shortName evidence="10">Kdo transferase</shortName>
        <ecNumber evidence="3 10">2.4.99.12</ecNumber>
    </recommendedName>
    <alternativeName>
        <fullName evidence="6 10">Lipid IV(A) 3-deoxy-D-manno-octulosonic acid transferase</fullName>
    </alternativeName>
</protein>
<dbReference type="UniPathway" id="UPA00958"/>